<proteinExistence type="predicted"/>
<sequence>MGRRPCCSTLELKKGHWTSQEDKILVDYVRIHGEGKWRDLAQKTGLKRCGKSCRLRWLNYLRPGIKLGNISEDEEDLIIKLHRLLGNRWTLIAGRLPGRSGNEIKNYWNTTLSKKIVADEKNHNHNMTVTMQTQTDELEDDKKILLLSSSSDHDESVVANVSDPPPSLQHQSKGPNNTVKRSSITGCNNNNNNNNDDDESETSFREYITNISSNLPIMEGENNNNNNDDDDFMSFWNMDFFSSPPPPHDQKAHQEENRNNSHDHEVELQAIHEGEFDFSFDIFSYS</sequence>
<comment type="caution">
    <text evidence="1">The sequence shown here is derived from an EMBL/GenBank/DDBJ whole genome shotgun (WGS) entry which is preliminary data.</text>
</comment>
<gene>
    <name evidence="1" type="ORF">M9H77_14659</name>
</gene>
<evidence type="ECO:0000313" key="1">
    <source>
        <dbReference type="EMBL" id="KAI5674295.1"/>
    </source>
</evidence>
<dbReference type="EMBL" id="CM044703">
    <property type="protein sequence ID" value="KAI5674295.1"/>
    <property type="molecule type" value="Genomic_DNA"/>
</dbReference>
<accession>A0ACC0BNV3</accession>
<protein>
    <submittedName>
        <fullName evidence="1">Uncharacterized protein</fullName>
    </submittedName>
</protein>
<organism evidence="1 2">
    <name type="scientific">Catharanthus roseus</name>
    <name type="common">Madagascar periwinkle</name>
    <name type="synonym">Vinca rosea</name>
    <dbReference type="NCBI Taxonomy" id="4058"/>
    <lineage>
        <taxon>Eukaryota</taxon>
        <taxon>Viridiplantae</taxon>
        <taxon>Streptophyta</taxon>
        <taxon>Embryophyta</taxon>
        <taxon>Tracheophyta</taxon>
        <taxon>Spermatophyta</taxon>
        <taxon>Magnoliopsida</taxon>
        <taxon>eudicotyledons</taxon>
        <taxon>Gunneridae</taxon>
        <taxon>Pentapetalae</taxon>
        <taxon>asterids</taxon>
        <taxon>lamiids</taxon>
        <taxon>Gentianales</taxon>
        <taxon>Apocynaceae</taxon>
        <taxon>Rauvolfioideae</taxon>
        <taxon>Vinceae</taxon>
        <taxon>Catharanthinae</taxon>
        <taxon>Catharanthus</taxon>
    </lineage>
</organism>
<name>A0ACC0BNV3_CATRO</name>
<evidence type="ECO:0000313" key="2">
    <source>
        <dbReference type="Proteomes" id="UP001060085"/>
    </source>
</evidence>
<reference evidence="2" key="1">
    <citation type="journal article" date="2023" name="Nat. Plants">
        <title>Single-cell RNA sequencing provides a high-resolution roadmap for understanding the multicellular compartmentation of specialized metabolism.</title>
        <authorList>
            <person name="Sun S."/>
            <person name="Shen X."/>
            <person name="Li Y."/>
            <person name="Li Y."/>
            <person name="Wang S."/>
            <person name="Li R."/>
            <person name="Zhang H."/>
            <person name="Shen G."/>
            <person name="Guo B."/>
            <person name="Wei J."/>
            <person name="Xu J."/>
            <person name="St-Pierre B."/>
            <person name="Chen S."/>
            <person name="Sun C."/>
        </authorList>
    </citation>
    <scope>NUCLEOTIDE SEQUENCE [LARGE SCALE GENOMIC DNA]</scope>
</reference>
<dbReference type="Proteomes" id="UP001060085">
    <property type="component" value="Linkage Group LG03"/>
</dbReference>
<keyword evidence="2" id="KW-1185">Reference proteome</keyword>